<accession>A0A378FWM6</accession>
<gene>
    <name evidence="2" type="primary">yqhC</name>
    <name evidence="1" type="ORF">NCTC204_02946</name>
    <name evidence="2" type="ORF">NCTC9617_04830</name>
</gene>
<evidence type="ECO:0000313" key="2">
    <source>
        <dbReference type="EMBL" id="STW48239.1"/>
    </source>
</evidence>
<reference evidence="3 4" key="1">
    <citation type="submission" date="2018-06" db="EMBL/GenBank/DDBJ databases">
        <authorList>
            <consortium name="Pathogen Informatics"/>
            <person name="Doyle S."/>
        </authorList>
    </citation>
    <scope>NUCLEOTIDE SEQUENCE [LARGE SCALE GENOMIC DNA]</scope>
    <source>
        <strain evidence="1 4">NCTC204</strain>
        <strain evidence="2 3">NCTC9617</strain>
    </source>
</reference>
<name>A0A378FWM6_KLEPN</name>
<dbReference type="Proteomes" id="UP000255167">
    <property type="component" value="Unassembled WGS sequence"/>
</dbReference>
<dbReference type="Proteomes" id="UP000255192">
    <property type="component" value="Unassembled WGS sequence"/>
</dbReference>
<dbReference type="EMBL" id="UGNC01000005">
    <property type="protein sequence ID" value="STW48239.1"/>
    <property type="molecule type" value="Genomic_DNA"/>
</dbReference>
<protein>
    <submittedName>
        <fullName evidence="2">Putative DNA-binding transcriptional regulator</fullName>
    </submittedName>
</protein>
<dbReference type="EMBL" id="UGMD01000002">
    <property type="protein sequence ID" value="STV00253.1"/>
    <property type="molecule type" value="Genomic_DNA"/>
</dbReference>
<dbReference type="GO" id="GO:0003677">
    <property type="term" value="F:DNA binding"/>
    <property type="evidence" value="ECO:0007669"/>
    <property type="project" value="UniProtKB-KW"/>
</dbReference>
<dbReference type="AlphaFoldDB" id="A0A378FWM6"/>
<evidence type="ECO:0000313" key="1">
    <source>
        <dbReference type="EMBL" id="STV00253.1"/>
    </source>
</evidence>
<evidence type="ECO:0000313" key="4">
    <source>
        <dbReference type="Proteomes" id="UP000255192"/>
    </source>
</evidence>
<evidence type="ECO:0000313" key="3">
    <source>
        <dbReference type="Proteomes" id="UP000255167"/>
    </source>
</evidence>
<sequence>MQHAEICRTLTEKINLLKDKHEMLSSLLPDVRLLYGTQPGPRTPVMYQPGIVFLFRAIKLVISMSGLFATIQTNIYC</sequence>
<proteinExistence type="predicted"/>
<keyword evidence="2" id="KW-0238">DNA-binding</keyword>
<organism evidence="2 3">
    <name type="scientific">Klebsiella pneumoniae</name>
    <dbReference type="NCBI Taxonomy" id="573"/>
    <lineage>
        <taxon>Bacteria</taxon>
        <taxon>Pseudomonadati</taxon>
        <taxon>Pseudomonadota</taxon>
        <taxon>Gammaproteobacteria</taxon>
        <taxon>Enterobacterales</taxon>
        <taxon>Enterobacteriaceae</taxon>
        <taxon>Klebsiella/Raoultella group</taxon>
        <taxon>Klebsiella</taxon>
        <taxon>Klebsiella pneumoniae complex</taxon>
    </lineage>
</organism>